<dbReference type="PRINTS" id="PR01042">
    <property type="entry name" value="TRNASYNTHASP"/>
</dbReference>
<dbReference type="PANTHER" id="PTHR22594">
    <property type="entry name" value="ASPARTYL/LYSYL-TRNA SYNTHETASE"/>
    <property type="match status" value="1"/>
</dbReference>
<evidence type="ECO:0000313" key="9">
    <source>
        <dbReference type="EMBL" id="GIX62929.1"/>
    </source>
</evidence>
<dbReference type="GO" id="GO:0004816">
    <property type="term" value="F:asparagine-tRNA ligase activity"/>
    <property type="evidence" value="ECO:0007669"/>
    <property type="project" value="UniProtKB-EC"/>
</dbReference>
<proteinExistence type="inferred from homology"/>
<keyword evidence="7" id="KW-0030">Aminoacyl-tRNA synthetase</keyword>
<comment type="similarity">
    <text evidence="1">Belongs to the class-II aminoacyl-tRNA synthetase family.</text>
</comment>
<organism evidence="9 10">
    <name type="scientific">Babesia caballi</name>
    <dbReference type="NCBI Taxonomy" id="5871"/>
    <lineage>
        <taxon>Eukaryota</taxon>
        <taxon>Sar</taxon>
        <taxon>Alveolata</taxon>
        <taxon>Apicomplexa</taxon>
        <taxon>Aconoidasida</taxon>
        <taxon>Piroplasmida</taxon>
        <taxon>Babesiidae</taxon>
        <taxon>Babesia</taxon>
    </lineage>
</organism>
<evidence type="ECO:0000313" key="10">
    <source>
        <dbReference type="Proteomes" id="UP001497744"/>
    </source>
</evidence>
<dbReference type="InterPro" id="IPR004522">
    <property type="entry name" value="Asn-tRNA-ligase"/>
</dbReference>
<accession>A0AAV4LSY4</accession>
<dbReference type="NCBIfam" id="TIGR00457">
    <property type="entry name" value="asnS"/>
    <property type="match status" value="1"/>
</dbReference>
<feature type="domain" description="Aminoacyl-transfer RNA synthetases class-II family profile" evidence="8">
    <location>
        <begin position="269"/>
        <end position="579"/>
    </location>
</feature>
<dbReference type="InterPro" id="IPR045864">
    <property type="entry name" value="aa-tRNA-synth_II/BPL/LPL"/>
</dbReference>
<gene>
    <name evidence="9" type="ORF">BcabD6B2_23640</name>
</gene>
<dbReference type="InterPro" id="IPR006195">
    <property type="entry name" value="aa-tRNA-synth_II"/>
</dbReference>
<evidence type="ECO:0000256" key="1">
    <source>
        <dbReference type="ARBA" id="ARBA00008226"/>
    </source>
</evidence>
<dbReference type="GO" id="GO:0005524">
    <property type="term" value="F:ATP binding"/>
    <property type="evidence" value="ECO:0007669"/>
    <property type="project" value="UniProtKB-KW"/>
</dbReference>
<reference evidence="9 10" key="1">
    <citation type="submission" date="2021-06" db="EMBL/GenBank/DDBJ databases">
        <title>Genome sequence of Babesia caballi.</title>
        <authorList>
            <person name="Yamagishi J."/>
            <person name="Kidaka T."/>
            <person name="Ochi A."/>
        </authorList>
    </citation>
    <scope>NUCLEOTIDE SEQUENCE [LARGE SCALE GENOMIC DNA]</scope>
    <source>
        <strain evidence="9">USDA-D6B2</strain>
    </source>
</reference>
<sequence>MKLQSALMTIGGMCITGCSRYHNGGKHEVKTCERTYSVKECAFLTPCARMQYPLPRCRPTKRTLDAKNTTGATEIASSDSTNTISDSQRDIVKVTCRDLVQESFADVTTTHVCSDSARTTTQPSQTAGETTTNHEKILYKLVAWAKKIVVNRDKTAAYIEAVDGTTPMHIPVVVRNTHTHYAQVADIDVGDAITVVASSEKKSSANAQRPNTVRLVVESEELGHSFTLHQSERRSDDTNPVTMNGIYPMTYLRDHCNLRVRNAIMQSTFRIRAKVTERIFSIFSEMGFIHVTTPSLTNVNCEGMGEIFQAVAPNPDEDQEGASTFLSVSGQLELEALCSGISKVWKLGPAFRADRSDTPRHLCEFWMLEAEMNDVTLPELIETIHTVIRRTAAVILSECRDDLTVFDQQCEESVTSRLTVVESSKLNTLTYTNATELLNDLKQQDPSCEHTAVRWGEPLTAAHERSLLKATGQPLLAITHYPTSIMPFYMERLPDGTVNNVDLLANGVGEVAGGSIREVRHDILKSAMQEHNVHGSEYDQYLELRKFGNVTHGGFGIGFERLLMFLLGIQNIRDVIHFPRLRKKHVIE</sequence>
<keyword evidence="6" id="KW-0648">Protein biosynthesis</keyword>
<dbReference type="Proteomes" id="UP001497744">
    <property type="component" value="Unassembled WGS sequence"/>
</dbReference>
<dbReference type="Gene3D" id="3.30.930.10">
    <property type="entry name" value="Bira Bifunctional Protein, Domain 2"/>
    <property type="match status" value="1"/>
</dbReference>
<dbReference type="PROSITE" id="PS50862">
    <property type="entry name" value="AA_TRNA_LIGASE_II"/>
    <property type="match status" value="1"/>
</dbReference>
<dbReference type="AlphaFoldDB" id="A0AAV4LSY4"/>
<dbReference type="InterPro" id="IPR004364">
    <property type="entry name" value="Aa-tRNA-synt_II"/>
</dbReference>
<evidence type="ECO:0000256" key="3">
    <source>
        <dbReference type="ARBA" id="ARBA00022598"/>
    </source>
</evidence>
<evidence type="ECO:0000259" key="8">
    <source>
        <dbReference type="PROSITE" id="PS50862"/>
    </source>
</evidence>
<dbReference type="SUPFAM" id="SSF55681">
    <property type="entry name" value="Class II aaRS and biotin synthetases"/>
    <property type="match status" value="1"/>
</dbReference>
<evidence type="ECO:0000256" key="6">
    <source>
        <dbReference type="ARBA" id="ARBA00022917"/>
    </source>
</evidence>
<keyword evidence="4" id="KW-0547">Nucleotide-binding</keyword>
<evidence type="ECO:0000256" key="4">
    <source>
        <dbReference type="ARBA" id="ARBA00022741"/>
    </source>
</evidence>
<dbReference type="EC" id="6.1.1.22" evidence="2"/>
<name>A0AAV4LSY4_BABCB</name>
<keyword evidence="5" id="KW-0067">ATP-binding</keyword>
<dbReference type="GO" id="GO:0006421">
    <property type="term" value="P:asparaginyl-tRNA aminoacylation"/>
    <property type="evidence" value="ECO:0007669"/>
    <property type="project" value="InterPro"/>
</dbReference>
<evidence type="ECO:0000256" key="2">
    <source>
        <dbReference type="ARBA" id="ARBA00012816"/>
    </source>
</evidence>
<evidence type="ECO:0000256" key="5">
    <source>
        <dbReference type="ARBA" id="ARBA00022840"/>
    </source>
</evidence>
<comment type="caution">
    <text evidence="9">The sequence shown here is derived from an EMBL/GenBank/DDBJ whole genome shotgun (WGS) entry which is preliminary data.</text>
</comment>
<keyword evidence="3 9" id="KW-0436">Ligase</keyword>
<dbReference type="EMBL" id="BPLF01000002">
    <property type="protein sequence ID" value="GIX62929.1"/>
    <property type="molecule type" value="Genomic_DNA"/>
</dbReference>
<evidence type="ECO:0000256" key="7">
    <source>
        <dbReference type="ARBA" id="ARBA00023146"/>
    </source>
</evidence>
<dbReference type="PANTHER" id="PTHR22594:SF34">
    <property type="entry name" value="ASPARAGINE--TRNA LIGASE, MITOCHONDRIAL-RELATED"/>
    <property type="match status" value="1"/>
</dbReference>
<dbReference type="RefSeq" id="XP_067714998.1">
    <property type="nucleotide sequence ID" value="XM_067858897.1"/>
</dbReference>
<dbReference type="InterPro" id="IPR002312">
    <property type="entry name" value="Asp/Asn-tRNA-synth_IIb"/>
</dbReference>
<dbReference type="Pfam" id="PF00152">
    <property type="entry name" value="tRNA-synt_2"/>
    <property type="match status" value="1"/>
</dbReference>
<keyword evidence="10" id="KW-1185">Reference proteome</keyword>
<protein>
    <recommendedName>
        <fullName evidence="2">asparagine--tRNA ligase</fullName>
        <ecNumber evidence="2">6.1.1.22</ecNumber>
    </recommendedName>
</protein>
<dbReference type="GeneID" id="94194410"/>